<sequence>MKDTLWYESGGLEIIDEYTVALTHTEKITREIPPEPWELGLMCRHVFITKIDKQKSEYIPRDCDVLNFDLEKSTITFTLRVPRNIVNCYQLDVDDIKVVWNE</sequence>
<organism evidence="1 2">
    <name type="scientific">Fasciola gigantica</name>
    <name type="common">Giant liver fluke</name>
    <dbReference type="NCBI Taxonomy" id="46835"/>
    <lineage>
        <taxon>Eukaryota</taxon>
        <taxon>Metazoa</taxon>
        <taxon>Spiralia</taxon>
        <taxon>Lophotrochozoa</taxon>
        <taxon>Platyhelminthes</taxon>
        <taxon>Trematoda</taxon>
        <taxon>Digenea</taxon>
        <taxon>Plagiorchiida</taxon>
        <taxon>Echinostomata</taxon>
        <taxon>Echinostomatoidea</taxon>
        <taxon>Fasciolidae</taxon>
        <taxon>Fasciola</taxon>
    </lineage>
</organism>
<keyword evidence="2" id="KW-1185">Reference proteome</keyword>
<evidence type="ECO:0000313" key="1">
    <source>
        <dbReference type="EMBL" id="TPP57106.1"/>
    </source>
</evidence>
<dbReference type="AlphaFoldDB" id="A0A504Y916"/>
<gene>
    <name evidence="1" type="ORF">FGIG_01101</name>
</gene>
<name>A0A504Y916_FASGI</name>
<accession>A0A504Y916</accession>
<dbReference type="Proteomes" id="UP000316759">
    <property type="component" value="Unassembled WGS sequence"/>
</dbReference>
<dbReference type="EMBL" id="SUNJ01013650">
    <property type="protein sequence ID" value="TPP57106.1"/>
    <property type="molecule type" value="Genomic_DNA"/>
</dbReference>
<evidence type="ECO:0000313" key="2">
    <source>
        <dbReference type="Proteomes" id="UP000316759"/>
    </source>
</evidence>
<comment type="caution">
    <text evidence="1">The sequence shown here is derived from an EMBL/GenBank/DDBJ whole genome shotgun (WGS) entry which is preliminary data.</text>
</comment>
<protein>
    <submittedName>
        <fullName evidence="1">Uncharacterized protein</fullName>
    </submittedName>
</protein>
<reference evidence="1 2" key="1">
    <citation type="submission" date="2019-04" db="EMBL/GenBank/DDBJ databases">
        <title>Annotation for the trematode Fasciola gigantica.</title>
        <authorList>
            <person name="Choi Y.-J."/>
        </authorList>
    </citation>
    <scope>NUCLEOTIDE SEQUENCE [LARGE SCALE GENOMIC DNA]</scope>
    <source>
        <strain evidence="1">Uganda_cow_1</strain>
    </source>
</reference>
<proteinExistence type="predicted"/>